<dbReference type="CDD" id="cd00090">
    <property type="entry name" value="HTH_ARSR"/>
    <property type="match status" value="1"/>
</dbReference>
<comment type="similarity">
    <text evidence="1">Belongs to the ROK (NagC/XylR) family.</text>
</comment>
<dbReference type="Pfam" id="PF12802">
    <property type="entry name" value="MarR_2"/>
    <property type="match status" value="1"/>
</dbReference>
<dbReference type="InterPro" id="IPR036388">
    <property type="entry name" value="WH-like_DNA-bd_sf"/>
</dbReference>
<evidence type="ECO:0000313" key="4">
    <source>
        <dbReference type="Proteomes" id="UP000613974"/>
    </source>
</evidence>
<dbReference type="SUPFAM" id="SSF53067">
    <property type="entry name" value="Actin-like ATPase domain"/>
    <property type="match status" value="1"/>
</dbReference>
<gene>
    <name evidence="3" type="ORF">Snoj_58780</name>
</gene>
<keyword evidence="4" id="KW-1185">Reference proteome</keyword>
<accession>A0ABQ3SUY4</accession>
<dbReference type="PANTHER" id="PTHR18964:SF149">
    <property type="entry name" value="BIFUNCTIONAL UDP-N-ACETYLGLUCOSAMINE 2-EPIMERASE_N-ACETYLMANNOSAMINE KINASE"/>
    <property type="match status" value="1"/>
</dbReference>
<comment type="caution">
    <text evidence="3">The sequence shown here is derived from an EMBL/GenBank/DDBJ whole genome shotgun (WGS) entry which is preliminary data.</text>
</comment>
<dbReference type="EMBL" id="BNEC01000005">
    <property type="protein sequence ID" value="GHI71960.1"/>
    <property type="molecule type" value="Genomic_DNA"/>
</dbReference>
<evidence type="ECO:0000259" key="2">
    <source>
        <dbReference type="Pfam" id="PF12802"/>
    </source>
</evidence>
<evidence type="ECO:0000256" key="1">
    <source>
        <dbReference type="ARBA" id="ARBA00006479"/>
    </source>
</evidence>
<dbReference type="InterPro" id="IPR011991">
    <property type="entry name" value="ArsR-like_HTH"/>
</dbReference>
<dbReference type="InterPro" id="IPR000600">
    <property type="entry name" value="ROK"/>
</dbReference>
<dbReference type="InterPro" id="IPR043129">
    <property type="entry name" value="ATPase_NBD"/>
</dbReference>
<dbReference type="InterPro" id="IPR036390">
    <property type="entry name" value="WH_DNA-bd_sf"/>
</dbReference>
<evidence type="ECO:0000313" key="3">
    <source>
        <dbReference type="EMBL" id="GHI71960.1"/>
    </source>
</evidence>
<protein>
    <recommendedName>
        <fullName evidence="2">HTH marR-type domain-containing protein</fullName>
    </recommendedName>
</protein>
<dbReference type="PANTHER" id="PTHR18964">
    <property type="entry name" value="ROK (REPRESSOR, ORF, KINASE) FAMILY"/>
    <property type="match status" value="1"/>
</dbReference>
<proteinExistence type="inferred from homology"/>
<feature type="domain" description="HTH marR-type" evidence="2">
    <location>
        <begin position="20"/>
        <end position="66"/>
    </location>
</feature>
<dbReference type="Pfam" id="PF00480">
    <property type="entry name" value="ROK"/>
    <property type="match status" value="1"/>
</dbReference>
<organism evidence="3 4">
    <name type="scientific">Streptomyces nojiriensis</name>
    <dbReference type="NCBI Taxonomy" id="66374"/>
    <lineage>
        <taxon>Bacteria</taxon>
        <taxon>Bacillati</taxon>
        <taxon>Actinomycetota</taxon>
        <taxon>Actinomycetes</taxon>
        <taxon>Kitasatosporales</taxon>
        <taxon>Streptomycetaceae</taxon>
        <taxon>Streptomyces</taxon>
    </lineage>
</organism>
<dbReference type="CDD" id="cd23763">
    <property type="entry name" value="ASKHA_ATPase_ROK"/>
    <property type="match status" value="1"/>
</dbReference>
<dbReference type="SUPFAM" id="SSF46785">
    <property type="entry name" value="Winged helix' DNA-binding domain"/>
    <property type="match status" value="1"/>
</dbReference>
<dbReference type="GeneID" id="95590198"/>
<dbReference type="RefSeq" id="WP_189737017.1">
    <property type="nucleotide sequence ID" value="NZ_BMRL01000005.1"/>
</dbReference>
<reference evidence="4" key="1">
    <citation type="submission" date="2023-07" db="EMBL/GenBank/DDBJ databases">
        <title>Whole genome shotgun sequence of Streptomyces nojiriensis NBRC 13794.</title>
        <authorList>
            <person name="Komaki H."/>
            <person name="Tamura T."/>
        </authorList>
    </citation>
    <scope>NUCLEOTIDE SEQUENCE [LARGE SCALE GENOMIC DNA]</scope>
    <source>
        <strain evidence="4">NBRC 13794</strain>
    </source>
</reference>
<name>A0ABQ3SUY4_9ACTN</name>
<dbReference type="Gene3D" id="1.10.10.10">
    <property type="entry name" value="Winged helix-like DNA-binding domain superfamily/Winged helix DNA-binding domain"/>
    <property type="match status" value="1"/>
</dbReference>
<dbReference type="InterPro" id="IPR000835">
    <property type="entry name" value="HTH_MarR-typ"/>
</dbReference>
<dbReference type="Gene3D" id="3.30.420.40">
    <property type="match status" value="2"/>
</dbReference>
<dbReference type="Proteomes" id="UP000613974">
    <property type="component" value="Unassembled WGS sequence"/>
</dbReference>
<sequence length="409" mass="41888">MPAATPGTPSLLRAMNDRAALELLLTHGPLSRTRIGHLTGLSKPTASQLLARLEAVGLVVATGTDGGRPGPSAQLYAINPRAAYVGGLDVTPERVLAAVADLTGTVVATHEVPYTEGADAVTQVTEALDGAVESAGLHRTGLRRVVIGTPGAFDPQTGRLRYASHLPGWHSPTLLEELAAALPMPVEYENDVNLAAVAEQRLGAARGHEDFVLLWNEEGLGAALVLGGRLHRGWTGGAGEVGFLPVPGRPLVRQVTRANSGGYQELAGVEGLPRLAAELGVEPVDAPAAPGSPGAPHGPEVAAAVALLARAAAAPEGAHLRFLQSYATALATGLASVVAVLDPEIVVLSGAAISAGGEPLRALLEAELAELAPSRPRLVPGEVRERPVLYGALESALAATRDEVFDTSG</sequence>